<evidence type="ECO:0000313" key="2">
    <source>
        <dbReference type="EMBL" id="PKY53828.1"/>
    </source>
</evidence>
<gene>
    <name evidence="2" type="ORF">RhiirA4_472253</name>
</gene>
<organism evidence="2 3">
    <name type="scientific">Rhizophagus irregularis</name>
    <dbReference type="NCBI Taxonomy" id="588596"/>
    <lineage>
        <taxon>Eukaryota</taxon>
        <taxon>Fungi</taxon>
        <taxon>Fungi incertae sedis</taxon>
        <taxon>Mucoromycota</taxon>
        <taxon>Glomeromycotina</taxon>
        <taxon>Glomeromycetes</taxon>
        <taxon>Glomerales</taxon>
        <taxon>Glomeraceae</taxon>
        <taxon>Rhizophagus</taxon>
    </lineage>
</organism>
<dbReference type="VEuPathDB" id="FungiDB:RhiirA1_517363"/>
<name>A0A2I1H4N0_9GLOM</name>
<dbReference type="AlphaFoldDB" id="A0A2I1H4N0"/>
<dbReference type="Proteomes" id="UP000234323">
    <property type="component" value="Unassembled WGS sequence"/>
</dbReference>
<sequence length="320" mass="37845">MHDVRHTVWDKKNEKSDHVSKNDPHPAKFVPLKYIVNLKIIDYKRIDNHLNHQGLTDIFEFTKNHVINWELTSRFFNHNNYNDSTSCTHSKNTSWKIKTSTNTLPTLDILNRNITLTCFITLSQIAQDILNKDADKLNLCITDSIKYSSTFRWAFNVDSLMTDDALLLLRSYVTEDLYKSFRLHFNHHESAAKAVLKFMALTTNQIKSQVWDIRSQAWKQWKRNHNITKSCFKNYFRNRNNRGTSSRRPRTSYRGYTCPQMESFRHYYNRVDLLFIILASSNFLHSGFIFQQLRNCLTAEVPVFSFPRGSFNFMLQFNTS</sequence>
<accession>A0A2I1H4N0</accession>
<feature type="region of interest" description="Disordered" evidence="1">
    <location>
        <begin position="1"/>
        <end position="24"/>
    </location>
</feature>
<keyword evidence="3" id="KW-1185">Reference proteome</keyword>
<evidence type="ECO:0000256" key="1">
    <source>
        <dbReference type="SAM" id="MobiDB-lite"/>
    </source>
</evidence>
<evidence type="ECO:0000313" key="3">
    <source>
        <dbReference type="Proteomes" id="UP000234323"/>
    </source>
</evidence>
<comment type="caution">
    <text evidence="2">The sequence shown here is derived from an EMBL/GenBank/DDBJ whole genome shotgun (WGS) entry which is preliminary data.</text>
</comment>
<dbReference type="VEuPathDB" id="FungiDB:FUN_000055"/>
<protein>
    <submittedName>
        <fullName evidence="2">Uncharacterized protein</fullName>
    </submittedName>
</protein>
<dbReference type="EMBL" id="LLXI01001468">
    <property type="protein sequence ID" value="PKY53828.1"/>
    <property type="molecule type" value="Genomic_DNA"/>
</dbReference>
<dbReference type="VEuPathDB" id="FungiDB:RhiirFUN_011199"/>
<reference evidence="2 3" key="1">
    <citation type="submission" date="2015-10" db="EMBL/GenBank/DDBJ databases">
        <title>Genome analyses suggest a sexual origin of heterokaryosis in a supposedly ancient asexual fungus.</title>
        <authorList>
            <person name="Ropars J."/>
            <person name="Sedzielewska K."/>
            <person name="Noel J."/>
            <person name="Charron P."/>
            <person name="Farinelli L."/>
            <person name="Marton T."/>
            <person name="Kruger M."/>
            <person name="Pelin A."/>
            <person name="Brachmann A."/>
            <person name="Corradi N."/>
        </authorList>
    </citation>
    <scope>NUCLEOTIDE SEQUENCE [LARGE SCALE GENOMIC DNA]</scope>
    <source>
        <strain evidence="2 3">A4</strain>
    </source>
</reference>
<proteinExistence type="predicted"/>